<dbReference type="VEuPathDB" id="FungiDB:SDRG_16878"/>
<dbReference type="RefSeq" id="XP_008621324.1">
    <property type="nucleotide sequence ID" value="XM_008623102.1"/>
</dbReference>
<dbReference type="GeneID" id="19944605"/>
<keyword evidence="3" id="KW-1185">Reference proteome</keyword>
<accession>T0QY03</accession>
<dbReference type="EMBL" id="JH767290">
    <property type="protein sequence ID" value="EQC25240.1"/>
    <property type="molecule type" value="Genomic_DNA"/>
</dbReference>
<protein>
    <submittedName>
        <fullName evidence="2">Uncharacterized protein</fullName>
    </submittedName>
</protein>
<dbReference type="Proteomes" id="UP000030762">
    <property type="component" value="Unassembled WGS sequence"/>
</dbReference>
<proteinExistence type="predicted"/>
<evidence type="ECO:0000313" key="2">
    <source>
        <dbReference type="EMBL" id="EQC38920.1"/>
    </source>
</evidence>
<organism evidence="2 3">
    <name type="scientific">Saprolegnia diclina (strain VS20)</name>
    <dbReference type="NCBI Taxonomy" id="1156394"/>
    <lineage>
        <taxon>Eukaryota</taxon>
        <taxon>Sar</taxon>
        <taxon>Stramenopiles</taxon>
        <taxon>Oomycota</taxon>
        <taxon>Saprolegniomycetes</taxon>
        <taxon>Saprolegniales</taxon>
        <taxon>Saprolegniaceae</taxon>
        <taxon>Saprolegnia</taxon>
    </lineage>
</organism>
<dbReference type="EMBL" id="JH767140">
    <property type="protein sequence ID" value="EQC38920.1"/>
    <property type="molecule type" value="Genomic_DNA"/>
</dbReference>
<dbReference type="VEuPathDB" id="FungiDB:SDRG_03878"/>
<dbReference type="AlphaFoldDB" id="T0QY03"/>
<dbReference type="GeneID" id="19957605"/>
<dbReference type="InParanoid" id="T0QY03"/>
<evidence type="ECO:0000313" key="3">
    <source>
        <dbReference type="Proteomes" id="UP000030762"/>
    </source>
</evidence>
<name>T0QY03_SAPDV</name>
<dbReference type="RefSeq" id="XP_008607744.1">
    <property type="nucleotide sequence ID" value="XM_008609522.1"/>
</dbReference>
<gene>
    <name evidence="2" type="ORF">SDRG_03878</name>
    <name evidence="1" type="ORF">SDRG_16878</name>
</gene>
<evidence type="ECO:0000313" key="1">
    <source>
        <dbReference type="EMBL" id="EQC25240.1"/>
    </source>
</evidence>
<reference evidence="2 3" key="1">
    <citation type="submission" date="2012-04" db="EMBL/GenBank/DDBJ databases">
        <title>The Genome Sequence of Saprolegnia declina VS20.</title>
        <authorList>
            <consortium name="The Broad Institute Genome Sequencing Platform"/>
            <person name="Russ C."/>
            <person name="Nusbaum C."/>
            <person name="Tyler B."/>
            <person name="van West P."/>
            <person name="Dieguez-Uribeondo J."/>
            <person name="de Bruijn I."/>
            <person name="Tripathy S."/>
            <person name="Jiang R."/>
            <person name="Young S.K."/>
            <person name="Zeng Q."/>
            <person name="Gargeya S."/>
            <person name="Fitzgerald M."/>
            <person name="Haas B."/>
            <person name="Abouelleil A."/>
            <person name="Alvarado L."/>
            <person name="Arachchi H.M."/>
            <person name="Berlin A."/>
            <person name="Chapman S.B."/>
            <person name="Goldberg J."/>
            <person name="Griggs A."/>
            <person name="Gujja S."/>
            <person name="Hansen M."/>
            <person name="Howarth C."/>
            <person name="Imamovic A."/>
            <person name="Larimer J."/>
            <person name="McCowen C."/>
            <person name="Montmayeur A."/>
            <person name="Murphy C."/>
            <person name="Neiman D."/>
            <person name="Pearson M."/>
            <person name="Priest M."/>
            <person name="Roberts A."/>
            <person name="Saif S."/>
            <person name="Shea T."/>
            <person name="Sisk P."/>
            <person name="Sykes S."/>
            <person name="Wortman J."/>
            <person name="Nusbaum C."/>
            <person name="Birren B."/>
        </authorList>
    </citation>
    <scope>NUCLEOTIDE SEQUENCE [LARGE SCALE GENOMIC DNA]</scope>
    <source>
        <strain evidence="2 3">VS20</strain>
    </source>
</reference>
<sequence>MAEIVLKIASPLLCTKTIGKISIPLMNRLTLEDKESSLTALRKTTRLRPCATPTTVDLRDLAAAASLSGRDGLPVIFVSS</sequence>